<protein>
    <recommendedName>
        <fullName evidence="8">LemA family protein</fullName>
    </recommendedName>
</protein>
<name>K1T0T0_9ZZZZ</name>
<sequence>GRMKYLIIIGVILILVSTLFIIIKNTKSKFLFLDIKLKEGENNISLFLQKKKDIMDKIVKIVIQNEKYKDSFDEFNGDVNNQSDNFKLHSVLNDYYNKLSKIIFEDDTIVQDEKLVNLLNELKDNEEDLIGAIKFFNDTVVDYNKLIVVFPHKIIAKVLGYTEEQFYKNEKEEMFQILK</sequence>
<comment type="caution">
    <text evidence="7">The sequence shown here is derived from an EMBL/GenBank/DDBJ whole genome shotgun (WGS) entry which is preliminary data.</text>
</comment>
<accession>K1T0T0</accession>
<evidence type="ECO:0000313" key="7">
    <source>
        <dbReference type="EMBL" id="EKC59670.1"/>
    </source>
</evidence>
<reference evidence="7" key="1">
    <citation type="journal article" date="2013" name="Environ. Microbiol.">
        <title>Microbiota from the distal guts of lean and obese adolescents exhibit partial functional redundancy besides clear differences in community structure.</title>
        <authorList>
            <person name="Ferrer M."/>
            <person name="Ruiz A."/>
            <person name="Lanza F."/>
            <person name="Haange S.B."/>
            <person name="Oberbach A."/>
            <person name="Till H."/>
            <person name="Bargiela R."/>
            <person name="Campoy C."/>
            <person name="Segura M.T."/>
            <person name="Richter M."/>
            <person name="von Bergen M."/>
            <person name="Seifert J."/>
            <person name="Suarez A."/>
        </authorList>
    </citation>
    <scope>NUCLEOTIDE SEQUENCE</scope>
</reference>
<evidence type="ECO:0000256" key="4">
    <source>
        <dbReference type="ARBA" id="ARBA00022989"/>
    </source>
</evidence>
<dbReference type="InterPro" id="IPR007156">
    <property type="entry name" value="MamQ_LemA"/>
</dbReference>
<dbReference type="SUPFAM" id="SSF140478">
    <property type="entry name" value="LemA-like"/>
    <property type="match status" value="1"/>
</dbReference>
<dbReference type="GO" id="GO:0016020">
    <property type="term" value="C:membrane"/>
    <property type="evidence" value="ECO:0007669"/>
    <property type="project" value="UniProtKB-SubCell"/>
</dbReference>
<evidence type="ECO:0000256" key="2">
    <source>
        <dbReference type="ARBA" id="ARBA00008854"/>
    </source>
</evidence>
<keyword evidence="3 6" id="KW-0812">Transmembrane</keyword>
<comment type="subcellular location">
    <subcellularLocation>
        <location evidence="1">Membrane</location>
        <topology evidence="1">Single-pass membrane protein</topology>
    </subcellularLocation>
</comment>
<dbReference type="PANTHER" id="PTHR34478">
    <property type="entry name" value="PROTEIN LEMA"/>
    <property type="match status" value="1"/>
</dbReference>
<evidence type="ECO:0008006" key="8">
    <source>
        <dbReference type="Google" id="ProtNLM"/>
    </source>
</evidence>
<dbReference type="AlphaFoldDB" id="K1T0T0"/>
<feature type="non-terminal residue" evidence="7">
    <location>
        <position position="1"/>
    </location>
</feature>
<gene>
    <name evidence="7" type="ORF">OBE_09376</name>
</gene>
<evidence type="ECO:0000256" key="1">
    <source>
        <dbReference type="ARBA" id="ARBA00004167"/>
    </source>
</evidence>
<dbReference type="EMBL" id="AJWZ01006472">
    <property type="protein sequence ID" value="EKC59670.1"/>
    <property type="molecule type" value="Genomic_DNA"/>
</dbReference>
<evidence type="ECO:0000256" key="5">
    <source>
        <dbReference type="ARBA" id="ARBA00023136"/>
    </source>
</evidence>
<evidence type="ECO:0000256" key="6">
    <source>
        <dbReference type="SAM" id="Phobius"/>
    </source>
</evidence>
<evidence type="ECO:0000256" key="3">
    <source>
        <dbReference type="ARBA" id="ARBA00022692"/>
    </source>
</evidence>
<dbReference type="Pfam" id="PF04011">
    <property type="entry name" value="LemA"/>
    <property type="match status" value="1"/>
</dbReference>
<dbReference type="PANTHER" id="PTHR34478:SF1">
    <property type="entry name" value="PROTEIN LEMA"/>
    <property type="match status" value="1"/>
</dbReference>
<dbReference type="Gene3D" id="1.20.1440.20">
    <property type="entry name" value="LemA-like domain"/>
    <property type="match status" value="1"/>
</dbReference>
<comment type="similarity">
    <text evidence="2">Belongs to the LemA family.</text>
</comment>
<dbReference type="InterPro" id="IPR023353">
    <property type="entry name" value="LemA-like_dom_sf"/>
</dbReference>
<organism evidence="7">
    <name type="scientific">human gut metagenome</name>
    <dbReference type="NCBI Taxonomy" id="408170"/>
    <lineage>
        <taxon>unclassified sequences</taxon>
        <taxon>metagenomes</taxon>
        <taxon>organismal metagenomes</taxon>
    </lineage>
</organism>
<feature type="transmembrane region" description="Helical" evidence="6">
    <location>
        <begin position="6"/>
        <end position="23"/>
    </location>
</feature>
<keyword evidence="4 6" id="KW-1133">Transmembrane helix</keyword>
<proteinExistence type="inferred from homology"/>
<keyword evidence="5 6" id="KW-0472">Membrane</keyword>